<keyword evidence="12" id="KW-1015">Disulfide bond</keyword>
<keyword evidence="17" id="KW-1185">Reference proteome</keyword>
<dbReference type="InterPro" id="IPR027659">
    <property type="entry name" value="Sgcb"/>
</dbReference>
<keyword evidence="10 16" id="KW-1133">Transmembrane helix</keyword>
<evidence type="ECO:0000256" key="11">
    <source>
        <dbReference type="ARBA" id="ARBA00023136"/>
    </source>
</evidence>
<keyword evidence="6" id="KW-1003">Cell membrane</keyword>
<evidence type="ECO:0000256" key="16">
    <source>
        <dbReference type="SAM" id="Phobius"/>
    </source>
</evidence>
<dbReference type="RefSeq" id="XP_006825800.1">
    <property type="nucleotide sequence ID" value="XM_006825737.1"/>
</dbReference>
<keyword evidence="7" id="KW-0963">Cytoplasm</keyword>
<evidence type="ECO:0000256" key="4">
    <source>
        <dbReference type="ARBA" id="ARBA00007574"/>
    </source>
</evidence>
<dbReference type="PANTHER" id="PTHR21142">
    <property type="entry name" value="SARCOGLYCANS"/>
    <property type="match status" value="1"/>
</dbReference>
<evidence type="ECO:0000256" key="6">
    <source>
        <dbReference type="ARBA" id="ARBA00022475"/>
    </source>
</evidence>
<gene>
    <name evidence="18" type="primary">LOC102801818</name>
</gene>
<keyword evidence="8 16" id="KW-0812">Transmembrane</keyword>
<evidence type="ECO:0000256" key="3">
    <source>
        <dbReference type="ARBA" id="ARBA00004274"/>
    </source>
</evidence>
<accession>A0ABM0N0K9</accession>
<evidence type="ECO:0000256" key="7">
    <source>
        <dbReference type="ARBA" id="ARBA00022490"/>
    </source>
</evidence>
<evidence type="ECO:0000313" key="18">
    <source>
        <dbReference type="RefSeq" id="XP_006825800.1"/>
    </source>
</evidence>
<organism evidence="17 18">
    <name type="scientific">Saccoglossus kowalevskii</name>
    <name type="common">Acorn worm</name>
    <dbReference type="NCBI Taxonomy" id="10224"/>
    <lineage>
        <taxon>Eukaryota</taxon>
        <taxon>Metazoa</taxon>
        <taxon>Hemichordata</taxon>
        <taxon>Enteropneusta</taxon>
        <taxon>Harrimaniidae</taxon>
        <taxon>Saccoglossus</taxon>
    </lineage>
</organism>
<evidence type="ECO:0000256" key="9">
    <source>
        <dbReference type="ARBA" id="ARBA00022968"/>
    </source>
</evidence>
<comment type="subunit">
    <text evidence="15">Cross-link to form 2 major subcomplexes: one consisting of SGCB, SGCD and SGCG and the other consisting of SGCB and SGCD. The association between SGCB and SGCG is particularly strong while SGCA is loosely associated with the other sarcoglycans.</text>
</comment>
<comment type="subcellular location">
    <subcellularLocation>
        <location evidence="3">Cell membrane</location>
        <location evidence="3">Sarcolemma</location>
        <topology evidence="3">Single-pass type II membrane protein</topology>
    </subcellularLocation>
    <subcellularLocation>
        <location evidence="2">Cytoplasm</location>
        <location evidence="2">Cytoskeleton</location>
    </subcellularLocation>
</comment>
<dbReference type="GeneID" id="102801818"/>
<sequence length="158" mass="18037">MATNFERSNMRLSMREKSLDRRKINKEHNSNFRAGYVHVYEEHLHKTGLRGRKRYLAYILLAILFLIVIANFIITIMILCVLQIDHTGMETLEFMPSGLLRFVYGGDMGSIHPIDSTIGSYVSQDLDLIGDTQAVIMQQKLSDNIRGASGNMQITCIR</sequence>
<comment type="function">
    <text evidence="1">Component of the sarcoglycan complex, a subcomplex of the dystrophin-glycoprotein complex which forms a link between the F-actin cytoskeleton and the extracellular matrix.</text>
</comment>
<keyword evidence="13" id="KW-0325">Glycoprotein</keyword>
<evidence type="ECO:0000256" key="10">
    <source>
        <dbReference type="ARBA" id="ARBA00022989"/>
    </source>
</evidence>
<evidence type="ECO:0000256" key="14">
    <source>
        <dbReference type="ARBA" id="ARBA00023212"/>
    </source>
</evidence>
<feature type="transmembrane region" description="Helical" evidence="16">
    <location>
        <begin position="55"/>
        <end position="79"/>
    </location>
</feature>
<dbReference type="Pfam" id="PF04790">
    <property type="entry name" value="Sarcoglycan_1"/>
    <property type="match status" value="1"/>
</dbReference>
<evidence type="ECO:0000256" key="15">
    <source>
        <dbReference type="ARBA" id="ARBA00026041"/>
    </source>
</evidence>
<name>A0ABM0N0K9_SACKO</name>
<proteinExistence type="inferred from homology"/>
<dbReference type="PANTHER" id="PTHR21142:SF2">
    <property type="entry name" value="BETA-SARCOGLYCAN"/>
    <property type="match status" value="1"/>
</dbReference>
<evidence type="ECO:0000256" key="12">
    <source>
        <dbReference type="ARBA" id="ARBA00023157"/>
    </source>
</evidence>
<dbReference type="InterPro" id="IPR006875">
    <property type="entry name" value="Sarcoglycan"/>
</dbReference>
<evidence type="ECO:0000256" key="8">
    <source>
        <dbReference type="ARBA" id="ARBA00022692"/>
    </source>
</evidence>
<reference evidence="18" key="1">
    <citation type="submission" date="2025-08" db="UniProtKB">
        <authorList>
            <consortium name="RefSeq"/>
        </authorList>
    </citation>
    <scope>IDENTIFICATION</scope>
    <source>
        <tissue evidence="18">Testes</tissue>
    </source>
</reference>
<keyword evidence="14" id="KW-0206">Cytoskeleton</keyword>
<comment type="similarity">
    <text evidence="4">Belongs to the sarcoglycan beta/delta/gamma/zeta family.</text>
</comment>
<dbReference type="Proteomes" id="UP000694865">
    <property type="component" value="Unplaced"/>
</dbReference>
<protein>
    <recommendedName>
        <fullName evidence="5">Beta-sarcoglycan</fullName>
    </recommendedName>
</protein>
<evidence type="ECO:0000256" key="5">
    <source>
        <dbReference type="ARBA" id="ARBA00015329"/>
    </source>
</evidence>
<evidence type="ECO:0000256" key="13">
    <source>
        <dbReference type="ARBA" id="ARBA00023180"/>
    </source>
</evidence>
<keyword evidence="9" id="KW-0735">Signal-anchor</keyword>
<evidence type="ECO:0000256" key="1">
    <source>
        <dbReference type="ARBA" id="ARBA00002860"/>
    </source>
</evidence>
<evidence type="ECO:0000256" key="2">
    <source>
        <dbReference type="ARBA" id="ARBA00004245"/>
    </source>
</evidence>
<evidence type="ECO:0000313" key="17">
    <source>
        <dbReference type="Proteomes" id="UP000694865"/>
    </source>
</evidence>
<keyword evidence="11 16" id="KW-0472">Membrane</keyword>